<protein>
    <submittedName>
        <fullName evidence="15">Tricalbin-2</fullName>
    </submittedName>
</protein>
<evidence type="ECO:0000256" key="10">
    <source>
        <dbReference type="ARBA" id="ARBA00023136"/>
    </source>
</evidence>
<dbReference type="PROSITE" id="PS51847">
    <property type="entry name" value="SMP"/>
    <property type="match status" value="1"/>
</dbReference>
<dbReference type="CDD" id="cd21678">
    <property type="entry name" value="SMP_TCB"/>
    <property type="match status" value="1"/>
</dbReference>
<dbReference type="SUPFAM" id="SSF49562">
    <property type="entry name" value="C2 domain (Calcium/lipid-binding domain, CaLB)"/>
    <property type="match status" value="6"/>
</dbReference>
<feature type="domain" description="C2" evidence="13">
    <location>
        <begin position="569"/>
        <end position="687"/>
    </location>
</feature>
<dbReference type="PANTHER" id="PTHR46980">
    <property type="entry name" value="TRICALBIN-1-RELATED"/>
    <property type="match status" value="1"/>
</dbReference>
<comment type="caution">
    <text evidence="15">The sequence shown here is derived from an EMBL/GenBank/DDBJ whole genome shotgun (WGS) entry which is preliminary data.</text>
</comment>
<dbReference type="InterPro" id="IPR052455">
    <property type="entry name" value="Tricalbin_domain"/>
</dbReference>
<dbReference type="InterPro" id="IPR035892">
    <property type="entry name" value="C2_domain_sf"/>
</dbReference>
<dbReference type="PANTHER" id="PTHR46980:SF2">
    <property type="entry name" value="TRICALBIN-1-RELATED"/>
    <property type="match status" value="1"/>
</dbReference>
<dbReference type="Pfam" id="PF25669">
    <property type="entry name" value="SMP_MUG190-like"/>
    <property type="match status" value="2"/>
</dbReference>
<evidence type="ECO:0000259" key="14">
    <source>
        <dbReference type="PROSITE" id="PS51847"/>
    </source>
</evidence>
<dbReference type="SMART" id="SM00239">
    <property type="entry name" value="C2"/>
    <property type="match status" value="6"/>
</dbReference>
<dbReference type="EMBL" id="JANBQB010000214">
    <property type="protein sequence ID" value="KAJ1979531.1"/>
    <property type="molecule type" value="Genomic_DNA"/>
</dbReference>
<evidence type="ECO:0000256" key="2">
    <source>
        <dbReference type="ARBA" id="ARBA00022448"/>
    </source>
</evidence>
<dbReference type="OrthoDB" id="1029639at2759"/>
<feature type="domain" description="SMP-LTD" evidence="14">
    <location>
        <begin position="93"/>
        <end position="298"/>
    </location>
</feature>
<feature type="non-terminal residue" evidence="15">
    <location>
        <position position="1"/>
    </location>
</feature>
<evidence type="ECO:0000313" key="15">
    <source>
        <dbReference type="EMBL" id="KAJ1979531.1"/>
    </source>
</evidence>
<evidence type="ECO:0000256" key="4">
    <source>
        <dbReference type="ARBA" id="ARBA00022692"/>
    </source>
</evidence>
<keyword evidence="10 12" id="KW-0472">Membrane</keyword>
<evidence type="ECO:0000313" key="16">
    <source>
        <dbReference type="Proteomes" id="UP001151582"/>
    </source>
</evidence>
<keyword evidence="7 12" id="KW-1133">Transmembrane helix</keyword>
<feature type="transmembrane region" description="Helical" evidence="12">
    <location>
        <begin position="43"/>
        <end position="66"/>
    </location>
</feature>
<feature type="compositionally biased region" description="Polar residues" evidence="11">
    <location>
        <begin position="800"/>
        <end position="819"/>
    </location>
</feature>
<accession>A0A9W8B852</accession>
<evidence type="ECO:0000259" key="13">
    <source>
        <dbReference type="PROSITE" id="PS50004"/>
    </source>
</evidence>
<keyword evidence="9" id="KW-0446">Lipid-binding</keyword>
<dbReference type="GO" id="GO:0005789">
    <property type="term" value="C:endoplasmic reticulum membrane"/>
    <property type="evidence" value="ECO:0007669"/>
    <property type="project" value="UniProtKB-SubCell"/>
</dbReference>
<evidence type="ECO:0000256" key="5">
    <source>
        <dbReference type="ARBA" id="ARBA00022737"/>
    </source>
</evidence>
<name>A0A9W8B852_9FUNG</name>
<feature type="compositionally biased region" description="Pro residues" evidence="11">
    <location>
        <begin position="1508"/>
        <end position="1519"/>
    </location>
</feature>
<keyword evidence="6" id="KW-0256">Endoplasmic reticulum</keyword>
<dbReference type="InterPro" id="IPR031468">
    <property type="entry name" value="SMP_LBD"/>
</dbReference>
<keyword evidence="4 12" id="KW-0812">Transmembrane</keyword>
<feature type="compositionally biased region" description="Low complexity" evidence="11">
    <location>
        <begin position="763"/>
        <end position="772"/>
    </location>
</feature>
<evidence type="ECO:0000256" key="12">
    <source>
        <dbReference type="SAM" id="Phobius"/>
    </source>
</evidence>
<feature type="compositionally biased region" description="Polar residues" evidence="11">
    <location>
        <begin position="1549"/>
        <end position="1563"/>
    </location>
</feature>
<feature type="compositionally biased region" description="Basic and acidic residues" evidence="11">
    <location>
        <begin position="820"/>
        <end position="835"/>
    </location>
</feature>
<feature type="compositionally biased region" description="Polar residues" evidence="11">
    <location>
        <begin position="751"/>
        <end position="762"/>
    </location>
</feature>
<sequence>SGSANASKGQGTLDTVMDLVEQFDRSEVWRNAAVVMVTVPVTWFLTSIGAGLFGCLVVMAFVATYYKNAVTRFRYKVRDDIRRELILPTFETDLESVEWLNAFMSRFWLTFEPALSAMVVEQADAILAANTPGFVNSIRLTTFTLGSKAPRVEAVKTFGKDDPDVILMDWEASFTPNDTSDLTPSELENKVNPKIVLSIRLGKGVVGAAMPVMVEDMVFRGRLRLKLRLMPTLPLVKTVDASFLEPPTVDFVLKPIGGETLGFDVAHIPGLQSFIHEQINANIGPMMYAPNAFTVDVDALMNGASAVDTACGVFMITIRSARSLPNIDRLGTIDPMVRVNVNGQQGVLETPSKNNTLNPTFNLTAPVLLRNVTDQLEFEVLTGKKSISRGHFDLQQLQDEPFVHDQTLQLHRDNKPGGQLYWSGAYFPVATPIKDESGQELPVESNSGLLRFTVYQAHDLDTRWSSVGQYSPYVVAYLNNTQIFRTKTIKRSNKPMWGESMELFVADKDQAKLRFVVRDSRMKGDISVGEAPMMLDDALNRIKDQNTWFNLRQCNSGRLKLDFTWRPVLVDEDYTSADSDPAALPAIGVVKLNLIEAKGLRNVERIGESDPYVKVLIHNRLQGRTRVIDNNLNPSWNETFVIPVHRVNETVVLECMDFNKVEKDKTLGETFFQVRQLLGEEVEKGTYTLGHTLRAASSLRQHNGKMKGHLYYTAEFYPIIPVHPDAPITMYDPVRGVQLPAMHAPPRSPKAASTHSTQSPTASRFPIPSSSTPSPPIEGMATEPSTENVGSEARPAEAGTTASPNSRQMQMTRTNTDQSKSSDLEPGMKRSEAPHVDYSSYHAGILRVRVHEGRKLQQSVPAQVLLMLNDNDYNPCLRTALVKGTTGRKWDEMCQFATPELDHNVLTLSCVGNDDDDEVALGRWSCQVRDILTPEFLNVDDGVWLPLEQQTGELRVTFDFTPTEMDLLPQESITNTGVLRLEIVDAQGLPAADNSGTSDPYVVVALNGEKIHKTEAIKKTLSPVWHSTTDVPIMNRVISHLTFEIYDWNKIHNHTRLGLTDVALVSLPVNKLVVQFYEVCGTSARQSGRLRLRMLFTPQYINNAEEKISKMNAAESVVKAPIRMATGSAHLAGKAFGFGGHAVGGGARLLGSALGTLPGLSRLSGRNNKLVYHQEEEEQLNESSGVGAYVAEQIYPEPNEITSYLSIEQQQQKLGGELEEGQLAEGAFDKYRRTSTEVDSEGFLLGQVQATPKSPIVTQKPVAPTTSGAPPGESGLLYVSIIEAENLPGVDSNGLSDPYVRVRAHGKSVHKTRVQKKTVNPKWDEHFEVRLHGDSSDAISFIIKDHNTFHGNKEIWQKDINVWEYVHVAQPTTDFWVRTSEGALHLAFEYTSSSMASVGRGAKSPGGRSRGRSSVSHPSTMGTNSDTQEPLPNAPLTPSQAMAGNANHLRPTSPSGDHPKIFSHFQGIPTPNPTASPTPRDGSASRRATAATGLSSGGGGGGEALVPPAAPAQSPPLGSPQPASSVYGSRNASASRLNVATPNDADAASVSTQSKANTHSKFSLSKIRHRMF</sequence>
<dbReference type="GO" id="GO:0008289">
    <property type="term" value="F:lipid binding"/>
    <property type="evidence" value="ECO:0007669"/>
    <property type="project" value="UniProtKB-KW"/>
</dbReference>
<reference evidence="15" key="1">
    <citation type="submission" date="2022-07" db="EMBL/GenBank/DDBJ databases">
        <title>Phylogenomic reconstructions and comparative analyses of Kickxellomycotina fungi.</title>
        <authorList>
            <person name="Reynolds N.K."/>
            <person name="Stajich J.E."/>
            <person name="Barry K."/>
            <person name="Grigoriev I.V."/>
            <person name="Crous P."/>
            <person name="Smith M.E."/>
        </authorList>
    </citation>
    <scope>NUCLEOTIDE SEQUENCE</scope>
    <source>
        <strain evidence="15">RSA 567</strain>
    </source>
</reference>
<feature type="region of interest" description="Disordered" evidence="11">
    <location>
        <begin position="739"/>
        <end position="836"/>
    </location>
</feature>
<feature type="domain" description="C2" evidence="13">
    <location>
        <begin position="959"/>
        <end position="1077"/>
    </location>
</feature>
<keyword evidence="16" id="KW-1185">Reference proteome</keyword>
<proteinExistence type="predicted"/>
<keyword evidence="8" id="KW-0445">Lipid transport</keyword>
<organism evidence="15 16">
    <name type="scientific">Dimargaris verticillata</name>
    <dbReference type="NCBI Taxonomy" id="2761393"/>
    <lineage>
        <taxon>Eukaryota</taxon>
        <taxon>Fungi</taxon>
        <taxon>Fungi incertae sedis</taxon>
        <taxon>Zoopagomycota</taxon>
        <taxon>Kickxellomycotina</taxon>
        <taxon>Dimargaritomycetes</taxon>
        <taxon>Dimargaritales</taxon>
        <taxon>Dimargaritaceae</taxon>
        <taxon>Dimargaris</taxon>
    </lineage>
</organism>
<evidence type="ECO:0000256" key="9">
    <source>
        <dbReference type="ARBA" id="ARBA00023121"/>
    </source>
</evidence>
<feature type="compositionally biased region" description="Low complexity" evidence="11">
    <location>
        <begin position="1399"/>
        <end position="1416"/>
    </location>
</feature>
<dbReference type="InterPro" id="IPR000008">
    <property type="entry name" value="C2_dom"/>
</dbReference>
<keyword evidence="5" id="KW-0677">Repeat</keyword>
<feature type="region of interest" description="Disordered" evidence="11">
    <location>
        <begin position="1544"/>
        <end position="1572"/>
    </location>
</feature>
<evidence type="ECO:0000256" key="6">
    <source>
        <dbReference type="ARBA" id="ARBA00022824"/>
    </source>
</evidence>
<dbReference type="PROSITE" id="PS50004">
    <property type="entry name" value="C2"/>
    <property type="match status" value="5"/>
</dbReference>
<evidence type="ECO:0000256" key="8">
    <source>
        <dbReference type="ARBA" id="ARBA00023055"/>
    </source>
</evidence>
<feature type="compositionally biased region" description="Polar residues" evidence="11">
    <location>
        <begin position="1521"/>
        <end position="1531"/>
    </location>
</feature>
<dbReference type="CDD" id="cd04052">
    <property type="entry name" value="C2B_Tricalbin-like"/>
    <property type="match status" value="1"/>
</dbReference>
<dbReference type="Pfam" id="PF00168">
    <property type="entry name" value="C2"/>
    <property type="match status" value="6"/>
</dbReference>
<keyword evidence="3" id="KW-0597">Phosphoprotein</keyword>
<feature type="compositionally biased region" description="Polar residues" evidence="11">
    <location>
        <begin position="1417"/>
        <end position="1442"/>
    </location>
</feature>
<evidence type="ECO:0000256" key="3">
    <source>
        <dbReference type="ARBA" id="ARBA00022553"/>
    </source>
</evidence>
<dbReference type="Gene3D" id="2.60.40.150">
    <property type="entry name" value="C2 domain"/>
    <property type="match status" value="6"/>
</dbReference>
<feature type="region of interest" description="Disordered" evidence="11">
    <location>
        <begin position="1395"/>
        <end position="1531"/>
    </location>
</feature>
<comment type="subcellular location">
    <subcellularLocation>
        <location evidence="1">Endoplasmic reticulum membrane</location>
    </subcellularLocation>
</comment>
<evidence type="ECO:0000256" key="1">
    <source>
        <dbReference type="ARBA" id="ARBA00004586"/>
    </source>
</evidence>
<evidence type="ECO:0000256" key="11">
    <source>
        <dbReference type="SAM" id="MobiDB-lite"/>
    </source>
</evidence>
<gene>
    <name evidence="15" type="primary">TCB2</name>
    <name evidence="15" type="ORF">H4R34_002789</name>
</gene>
<dbReference type="InterPro" id="IPR037765">
    <property type="entry name" value="C2B_Tricalbin"/>
</dbReference>
<dbReference type="CDD" id="cd00030">
    <property type="entry name" value="C2"/>
    <property type="match status" value="1"/>
</dbReference>
<feature type="domain" description="C2" evidence="13">
    <location>
        <begin position="1258"/>
        <end position="1377"/>
    </location>
</feature>
<dbReference type="GO" id="GO:0006869">
    <property type="term" value="P:lipid transport"/>
    <property type="evidence" value="ECO:0007669"/>
    <property type="project" value="UniProtKB-KW"/>
</dbReference>
<feature type="domain" description="C2" evidence="13">
    <location>
        <begin position="289"/>
        <end position="423"/>
    </location>
</feature>
<evidence type="ECO:0000256" key="7">
    <source>
        <dbReference type="ARBA" id="ARBA00022989"/>
    </source>
</evidence>
<keyword evidence="2" id="KW-0813">Transport</keyword>
<dbReference type="GO" id="GO:0061817">
    <property type="term" value="P:endoplasmic reticulum-plasma membrane tethering"/>
    <property type="evidence" value="ECO:0007669"/>
    <property type="project" value="InterPro"/>
</dbReference>
<feature type="domain" description="C2" evidence="13">
    <location>
        <begin position="428"/>
        <end position="549"/>
    </location>
</feature>
<dbReference type="Proteomes" id="UP001151582">
    <property type="component" value="Unassembled WGS sequence"/>
</dbReference>